<name>A0A7N2LTA2_QUELO</name>
<accession>A0A7N2LTA2</accession>
<evidence type="ECO:0000256" key="1">
    <source>
        <dbReference type="ARBA" id="ARBA00022729"/>
    </source>
</evidence>
<dbReference type="PANTHER" id="PTHR27006:SF619">
    <property type="entry name" value="CYSTEINE-RICH RECEPTOR-LIKE PROTEIN KINASE 15"/>
    <property type="match status" value="1"/>
</dbReference>
<evidence type="ECO:0000313" key="4">
    <source>
        <dbReference type="Proteomes" id="UP000594261"/>
    </source>
</evidence>
<keyword evidence="2" id="KW-1015">Disulfide bond</keyword>
<dbReference type="PANTHER" id="PTHR27006">
    <property type="entry name" value="PROMASTIGOTE SURFACE ANTIGEN PROTEIN PSA"/>
    <property type="match status" value="1"/>
</dbReference>
<evidence type="ECO:0008006" key="5">
    <source>
        <dbReference type="Google" id="ProtNLM"/>
    </source>
</evidence>
<evidence type="ECO:0000256" key="2">
    <source>
        <dbReference type="ARBA" id="ARBA00023157"/>
    </source>
</evidence>
<dbReference type="EMBL" id="LRBV02000005">
    <property type="status" value="NOT_ANNOTATED_CDS"/>
    <property type="molecule type" value="Genomic_DNA"/>
</dbReference>
<dbReference type="InParanoid" id="A0A7N2LTA2"/>
<keyword evidence="1" id="KW-0732">Signal</keyword>
<dbReference type="Gramene" id="QL05p062628:mrna">
    <property type="protein sequence ID" value="QL05p062628:mrna"/>
    <property type="gene ID" value="QL05p062628"/>
</dbReference>
<protein>
    <recommendedName>
        <fullName evidence="5">Bulb-type lectin domain-containing protein</fullName>
    </recommendedName>
</protein>
<dbReference type="Proteomes" id="UP000594261">
    <property type="component" value="Chromosome 5"/>
</dbReference>
<sequence>MSLLGFAWKLWNVDNNIALIDPMIYEPYFEMEMLRCIHVDLLCVQKFAKDRFMVSVVTCMRKSEIVDIPRPKQPAFTKREKPLKDSSRVLTIFDDGNLIILNGQKVILWSSNVTSPVVNSSA</sequence>
<dbReference type="InterPro" id="IPR036426">
    <property type="entry name" value="Bulb-type_lectin_dom_sf"/>
</dbReference>
<dbReference type="SUPFAM" id="SSF51110">
    <property type="entry name" value="alpha-D-mannose-specific plant lectins"/>
    <property type="match status" value="1"/>
</dbReference>
<dbReference type="AlphaFoldDB" id="A0A7N2LTA2"/>
<reference evidence="3 4" key="1">
    <citation type="journal article" date="2016" name="G3 (Bethesda)">
        <title>First Draft Assembly and Annotation of the Genome of a California Endemic Oak Quercus lobata Nee (Fagaceae).</title>
        <authorList>
            <person name="Sork V.L."/>
            <person name="Fitz-Gibbon S.T."/>
            <person name="Puiu D."/>
            <person name="Crepeau M."/>
            <person name="Gugger P.F."/>
            <person name="Sherman R."/>
            <person name="Stevens K."/>
            <person name="Langley C.H."/>
            <person name="Pellegrini M."/>
            <person name="Salzberg S.L."/>
        </authorList>
    </citation>
    <scope>NUCLEOTIDE SEQUENCE [LARGE SCALE GENOMIC DNA]</scope>
    <source>
        <strain evidence="3 4">cv. SW786</strain>
    </source>
</reference>
<dbReference type="EnsemblPlants" id="QL05p062628:mrna">
    <property type="protein sequence ID" value="QL05p062628:mrna"/>
    <property type="gene ID" value="QL05p062628"/>
</dbReference>
<reference evidence="3" key="2">
    <citation type="submission" date="2021-01" db="UniProtKB">
        <authorList>
            <consortium name="EnsemblPlants"/>
        </authorList>
    </citation>
    <scope>IDENTIFICATION</scope>
</reference>
<keyword evidence="4" id="KW-1185">Reference proteome</keyword>
<organism evidence="3 4">
    <name type="scientific">Quercus lobata</name>
    <name type="common">Valley oak</name>
    <dbReference type="NCBI Taxonomy" id="97700"/>
    <lineage>
        <taxon>Eukaryota</taxon>
        <taxon>Viridiplantae</taxon>
        <taxon>Streptophyta</taxon>
        <taxon>Embryophyta</taxon>
        <taxon>Tracheophyta</taxon>
        <taxon>Spermatophyta</taxon>
        <taxon>Magnoliopsida</taxon>
        <taxon>eudicotyledons</taxon>
        <taxon>Gunneridae</taxon>
        <taxon>Pentapetalae</taxon>
        <taxon>rosids</taxon>
        <taxon>fabids</taxon>
        <taxon>Fagales</taxon>
        <taxon>Fagaceae</taxon>
        <taxon>Quercus</taxon>
    </lineage>
</organism>
<proteinExistence type="predicted"/>
<evidence type="ECO:0000313" key="3">
    <source>
        <dbReference type="EnsemblPlants" id="QL05p062628:mrna"/>
    </source>
</evidence>